<dbReference type="PANTHER" id="PTHR44051">
    <property type="entry name" value="GLUTATHIONE S-TRANSFERASE-RELATED"/>
    <property type="match status" value="1"/>
</dbReference>
<feature type="domain" description="GST N-terminal" evidence="2">
    <location>
        <begin position="1"/>
        <end position="83"/>
    </location>
</feature>
<dbReference type="InterPro" id="IPR036282">
    <property type="entry name" value="Glutathione-S-Trfase_C_sf"/>
</dbReference>
<comment type="similarity">
    <text evidence="1">Belongs to the GST superfamily.</text>
</comment>
<protein>
    <recommendedName>
        <fullName evidence="6">Glutathione S-transferase</fullName>
    </recommendedName>
</protein>
<dbReference type="SFLD" id="SFLDG01150">
    <property type="entry name" value="Main.1:_Beta-like"/>
    <property type="match status" value="1"/>
</dbReference>
<proteinExistence type="inferred from homology"/>
<dbReference type="InterPro" id="IPR040079">
    <property type="entry name" value="Glutathione_S-Trfase"/>
</dbReference>
<dbReference type="EMBL" id="JAVRQU010000002">
    <property type="protein sequence ID" value="KAK5706902.1"/>
    <property type="molecule type" value="Genomic_DNA"/>
</dbReference>
<dbReference type="CDD" id="cd03046">
    <property type="entry name" value="GST_N_GTT1_like"/>
    <property type="match status" value="1"/>
</dbReference>
<dbReference type="Proteomes" id="UP001310594">
    <property type="component" value="Unassembled WGS sequence"/>
</dbReference>
<evidence type="ECO:0000259" key="3">
    <source>
        <dbReference type="PROSITE" id="PS50405"/>
    </source>
</evidence>
<dbReference type="SFLD" id="SFLDS00019">
    <property type="entry name" value="Glutathione_Transferase_(cytos"/>
    <property type="match status" value="1"/>
</dbReference>
<dbReference type="InterPro" id="IPR004045">
    <property type="entry name" value="Glutathione_S-Trfase_N"/>
</dbReference>
<evidence type="ECO:0000259" key="2">
    <source>
        <dbReference type="PROSITE" id="PS50404"/>
    </source>
</evidence>
<reference evidence="4" key="1">
    <citation type="submission" date="2023-08" db="EMBL/GenBank/DDBJ databases">
        <title>Black Yeasts Isolated from many extreme environments.</title>
        <authorList>
            <person name="Coleine C."/>
            <person name="Stajich J.E."/>
            <person name="Selbmann L."/>
        </authorList>
    </citation>
    <scope>NUCLEOTIDE SEQUENCE</scope>
    <source>
        <strain evidence="4">CCFEE 5810</strain>
    </source>
</reference>
<dbReference type="AlphaFoldDB" id="A0AAN7WIC1"/>
<dbReference type="PROSITE" id="PS50404">
    <property type="entry name" value="GST_NTER"/>
    <property type="match status" value="1"/>
</dbReference>
<name>A0AAN7WIC1_9PEZI</name>
<dbReference type="Pfam" id="PF13409">
    <property type="entry name" value="GST_N_2"/>
    <property type="match status" value="1"/>
</dbReference>
<dbReference type="SUPFAM" id="SSF47616">
    <property type="entry name" value="GST C-terminal domain-like"/>
    <property type="match status" value="1"/>
</dbReference>
<dbReference type="Pfam" id="PF00043">
    <property type="entry name" value="GST_C"/>
    <property type="match status" value="1"/>
</dbReference>
<dbReference type="Gene3D" id="1.20.1050.10">
    <property type="match status" value="1"/>
</dbReference>
<dbReference type="SFLD" id="SFLDG00358">
    <property type="entry name" value="Main_(cytGST)"/>
    <property type="match status" value="1"/>
</dbReference>
<dbReference type="InterPro" id="IPR036249">
    <property type="entry name" value="Thioredoxin-like_sf"/>
</dbReference>
<feature type="domain" description="GST C-terminal" evidence="3">
    <location>
        <begin position="91"/>
        <end position="216"/>
    </location>
</feature>
<dbReference type="PANTHER" id="PTHR44051:SF9">
    <property type="entry name" value="GLUTATHIONE S-TRANSFERASE 1"/>
    <property type="match status" value="1"/>
</dbReference>
<gene>
    <name evidence="4" type="ORF">LTR97_001894</name>
</gene>
<evidence type="ECO:0000313" key="5">
    <source>
        <dbReference type="Proteomes" id="UP001310594"/>
    </source>
</evidence>
<sequence>MVLTVHHLGISQSERIVWLCEELGIDYKLVTHTRAPILAPESLKILGNGLGKAPFIEDSETGVALAESGAICEYIINKHGNGKLAMGPNDDPKKYADYLYWFHYSNSTLQPALQIAMFFGLAGIENGSSIKGMVDGRLHSALQQMDDRLKENKWLVGNEFTVADVMSVYPLTTQRYYGGASLAAYKNILRYLQDVGKREGYQRAMEKGDPEMKPMLEADGPEKSIIAAGGVESDIWKKK</sequence>
<dbReference type="Gene3D" id="3.40.30.10">
    <property type="entry name" value="Glutaredoxin"/>
    <property type="match status" value="1"/>
</dbReference>
<evidence type="ECO:0008006" key="6">
    <source>
        <dbReference type="Google" id="ProtNLM"/>
    </source>
</evidence>
<comment type="caution">
    <text evidence="4">The sequence shown here is derived from an EMBL/GenBank/DDBJ whole genome shotgun (WGS) entry which is preliminary data.</text>
</comment>
<organism evidence="4 5">
    <name type="scientific">Elasticomyces elasticus</name>
    <dbReference type="NCBI Taxonomy" id="574655"/>
    <lineage>
        <taxon>Eukaryota</taxon>
        <taxon>Fungi</taxon>
        <taxon>Dikarya</taxon>
        <taxon>Ascomycota</taxon>
        <taxon>Pezizomycotina</taxon>
        <taxon>Dothideomycetes</taxon>
        <taxon>Dothideomycetidae</taxon>
        <taxon>Mycosphaerellales</taxon>
        <taxon>Teratosphaeriaceae</taxon>
        <taxon>Elasticomyces</taxon>
    </lineage>
</organism>
<dbReference type="InterPro" id="IPR010987">
    <property type="entry name" value="Glutathione-S-Trfase_C-like"/>
</dbReference>
<evidence type="ECO:0000313" key="4">
    <source>
        <dbReference type="EMBL" id="KAK5706902.1"/>
    </source>
</evidence>
<dbReference type="PROSITE" id="PS50405">
    <property type="entry name" value="GST_CTER"/>
    <property type="match status" value="1"/>
</dbReference>
<dbReference type="SUPFAM" id="SSF52833">
    <property type="entry name" value="Thioredoxin-like"/>
    <property type="match status" value="1"/>
</dbReference>
<evidence type="ECO:0000256" key="1">
    <source>
        <dbReference type="ARBA" id="ARBA00007409"/>
    </source>
</evidence>
<dbReference type="InterPro" id="IPR004046">
    <property type="entry name" value="GST_C"/>
</dbReference>
<accession>A0AAN7WIC1</accession>